<evidence type="ECO:0000313" key="6">
    <source>
        <dbReference type="Proteomes" id="UP000272778"/>
    </source>
</evidence>
<dbReference type="Proteomes" id="UP000272778">
    <property type="component" value="Unassembled WGS sequence"/>
</dbReference>
<dbReference type="InterPro" id="IPR050179">
    <property type="entry name" value="Trans_hexapeptide_repeat"/>
</dbReference>
<gene>
    <name evidence="5" type="ORF">D1Y85_12870</name>
</gene>
<dbReference type="Pfam" id="PF17836">
    <property type="entry name" value="PglD_N"/>
    <property type="match status" value="1"/>
</dbReference>
<keyword evidence="5" id="KW-0808">Transferase</keyword>
<dbReference type="Pfam" id="PF00132">
    <property type="entry name" value="Hexapep"/>
    <property type="match status" value="2"/>
</dbReference>
<dbReference type="InterPro" id="IPR001451">
    <property type="entry name" value="Hexapep"/>
</dbReference>
<comment type="caution">
    <text evidence="5">The sequence shown here is derived from an EMBL/GenBank/DDBJ whole genome shotgun (WGS) entry which is preliminary data.</text>
</comment>
<organism evidence="5 6">
    <name type="scientific">Paraburkholderia dinghuensis</name>
    <dbReference type="NCBI Taxonomy" id="2305225"/>
    <lineage>
        <taxon>Bacteria</taxon>
        <taxon>Pseudomonadati</taxon>
        <taxon>Pseudomonadota</taxon>
        <taxon>Betaproteobacteria</taxon>
        <taxon>Burkholderiales</taxon>
        <taxon>Burkholderiaceae</taxon>
        <taxon>Paraburkholderia</taxon>
    </lineage>
</organism>
<feature type="binding site" evidence="3">
    <location>
        <position position="71"/>
    </location>
    <ligand>
        <name>substrate</name>
    </ligand>
</feature>
<dbReference type="CDD" id="cd03360">
    <property type="entry name" value="LbH_AT_putative"/>
    <property type="match status" value="1"/>
</dbReference>
<dbReference type="InterPro" id="IPR011004">
    <property type="entry name" value="Trimer_LpxA-like_sf"/>
</dbReference>
<comment type="similarity">
    <text evidence="1">Belongs to the transferase hexapeptide repeat family.</text>
</comment>
<dbReference type="PANTHER" id="PTHR43300:SF7">
    <property type="entry name" value="UDP-N-ACETYLBACILLOSAMINE N-ACETYLTRANSFERASE"/>
    <property type="match status" value="1"/>
</dbReference>
<evidence type="ECO:0000256" key="1">
    <source>
        <dbReference type="ARBA" id="ARBA00007274"/>
    </source>
</evidence>
<feature type="binding site" evidence="3">
    <location>
        <position position="170"/>
    </location>
    <ligand>
        <name>acetyl-CoA</name>
        <dbReference type="ChEBI" id="CHEBI:57288"/>
    </ligand>
</feature>
<dbReference type="Gene3D" id="2.160.10.10">
    <property type="entry name" value="Hexapeptide repeat proteins"/>
    <property type="match status" value="1"/>
</dbReference>
<sequence>MDKIAIIGSSGHARVVIDIVERGGQYAIAGLIDSFRPVGESTFGYSVIGTENELPQLVKDFDLRGVIVAIGDNHSRSVVSARVSASVPDLPFVSAIHPSAVIGKFACIDAGTVVMAGAVINPGCRIGPGCIVNTRASLDHDSVMEAFSSLAPGVVTGGNCVIGEGSAVGIGATLIHRITVGNHCVIGAGSVVLGDIDAGSVAYGNPARIVRSRDPAERYL</sequence>
<dbReference type="Gene3D" id="3.40.50.20">
    <property type="match status" value="1"/>
</dbReference>
<keyword evidence="6" id="KW-1185">Reference proteome</keyword>
<dbReference type="NCBIfam" id="TIGR03570">
    <property type="entry name" value="NeuD_NnaD"/>
    <property type="match status" value="1"/>
</dbReference>
<dbReference type="InterPro" id="IPR041561">
    <property type="entry name" value="PglD_N"/>
</dbReference>
<dbReference type="AlphaFoldDB" id="A0A3N6PV35"/>
<evidence type="ECO:0000259" key="4">
    <source>
        <dbReference type="Pfam" id="PF17836"/>
    </source>
</evidence>
<dbReference type="RefSeq" id="WP_124151447.1">
    <property type="nucleotide sequence ID" value="NZ_RQIS01000008.1"/>
</dbReference>
<dbReference type="SUPFAM" id="SSF51161">
    <property type="entry name" value="Trimeric LpxA-like enzymes"/>
    <property type="match status" value="1"/>
</dbReference>
<dbReference type="GO" id="GO:0016740">
    <property type="term" value="F:transferase activity"/>
    <property type="evidence" value="ECO:0007669"/>
    <property type="project" value="UniProtKB-KW"/>
</dbReference>
<feature type="domain" description="PglD N-terminal" evidence="4">
    <location>
        <begin position="3"/>
        <end position="81"/>
    </location>
</feature>
<accession>A0A3N6PV35</accession>
<dbReference type="OrthoDB" id="9794407at2"/>
<proteinExistence type="inferred from homology"/>
<dbReference type="InterPro" id="IPR020019">
    <property type="entry name" value="AcTrfase_PglD-like"/>
</dbReference>
<evidence type="ECO:0000256" key="3">
    <source>
        <dbReference type="PIRSR" id="PIRSR620019-2"/>
    </source>
</evidence>
<evidence type="ECO:0000256" key="2">
    <source>
        <dbReference type="PIRSR" id="PIRSR620019-1"/>
    </source>
</evidence>
<dbReference type="PANTHER" id="PTHR43300">
    <property type="entry name" value="ACETYLTRANSFERASE"/>
    <property type="match status" value="1"/>
</dbReference>
<dbReference type="EMBL" id="RQIS01000008">
    <property type="protein sequence ID" value="RQH06070.1"/>
    <property type="molecule type" value="Genomic_DNA"/>
</dbReference>
<feature type="binding site" evidence="3">
    <location>
        <begin position="10"/>
        <end position="12"/>
    </location>
    <ligand>
        <name>substrate</name>
    </ligand>
</feature>
<evidence type="ECO:0000313" key="5">
    <source>
        <dbReference type="EMBL" id="RQH06070.1"/>
    </source>
</evidence>
<feature type="site" description="Increases basicity of active site His" evidence="2">
    <location>
        <position position="141"/>
    </location>
</feature>
<feature type="active site" description="Proton acceptor" evidence="2">
    <location>
        <position position="140"/>
    </location>
</feature>
<protein>
    <submittedName>
        <fullName evidence="5">Acetyltransferase</fullName>
    </submittedName>
</protein>
<name>A0A3N6PV35_9BURK</name>
<reference evidence="5 6" key="1">
    <citation type="submission" date="2018-11" db="EMBL/GenBank/DDBJ databases">
        <title>Paraburkholderia sp. DHOA04, isolated from soil.</title>
        <authorList>
            <person name="Gao Z.-H."/>
            <person name="Qiu L.-H."/>
            <person name="Fu J.-C."/>
        </authorList>
    </citation>
    <scope>NUCLEOTIDE SEQUENCE [LARGE SCALE GENOMIC DNA]</scope>
    <source>
        <strain evidence="5 6">DHOA04</strain>
    </source>
</reference>